<keyword evidence="4 8" id="KW-0812">Transmembrane</keyword>
<organism evidence="13 14">
    <name type="scientific">Segatella bryantii</name>
    <name type="common">Prevotella bryantii</name>
    <dbReference type="NCBI Taxonomy" id="77095"/>
    <lineage>
        <taxon>Bacteria</taxon>
        <taxon>Pseudomonadati</taxon>
        <taxon>Bacteroidota</taxon>
        <taxon>Bacteroidia</taxon>
        <taxon>Bacteroidales</taxon>
        <taxon>Prevotellaceae</taxon>
        <taxon>Segatella</taxon>
    </lineage>
</organism>
<accession>A0ABX4EIS8</accession>
<evidence type="ECO:0000256" key="3">
    <source>
        <dbReference type="ARBA" id="ARBA00022452"/>
    </source>
</evidence>
<protein>
    <submittedName>
        <fullName evidence="13">TonB-dependent receptor</fullName>
    </submittedName>
</protein>
<gene>
    <name evidence="13" type="ORF">CIK91_03845</name>
</gene>
<dbReference type="NCBIfam" id="TIGR04057">
    <property type="entry name" value="SusC_RagA_signa"/>
    <property type="match status" value="1"/>
</dbReference>
<dbReference type="InterPro" id="IPR023997">
    <property type="entry name" value="TonB-dep_OMP_SusC/RagA_CS"/>
</dbReference>
<dbReference type="InterPro" id="IPR036942">
    <property type="entry name" value="Beta-barrel_TonB_sf"/>
</dbReference>
<keyword evidence="3 8" id="KW-1134">Transmembrane beta strand</keyword>
<feature type="domain" description="TonB-dependent receptor-like beta-barrel" evidence="11">
    <location>
        <begin position="457"/>
        <end position="952"/>
    </location>
</feature>
<keyword evidence="10" id="KW-0732">Signal</keyword>
<keyword evidence="5 9" id="KW-0798">TonB box</keyword>
<keyword evidence="14" id="KW-1185">Reference proteome</keyword>
<reference evidence="13 14" key="1">
    <citation type="submission" date="2017-08" db="EMBL/GenBank/DDBJ databases">
        <title>Comparative genomics of non-oral Prevotella species.</title>
        <authorList>
            <person name="Accetto T."/>
            <person name="Nograsek B."/>
            <person name="Avgustin G."/>
        </authorList>
    </citation>
    <scope>NUCLEOTIDE SEQUENCE [LARGE SCALE GENOMIC DNA]</scope>
    <source>
        <strain evidence="13 14">TC1-1</strain>
    </source>
</reference>
<keyword evidence="7 8" id="KW-0998">Cell outer membrane</keyword>
<evidence type="ECO:0000256" key="9">
    <source>
        <dbReference type="RuleBase" id="RU003357"/>
    </source>
</evidence>
<dbReference type="SUPFAM" id="SSF56935">
    <property type="entry name" value="Porins"/>
    <property type="match status" value="1"/>
</dbReference>
<evidence type="ECO:0000313" key="14">
    <source>
        <dbReference type="Proteomes" id="UP000216189"/>
    </source>
</evidence>
<keyword evidence="13" id="KW-0675">Receptor</keyword>
<dbReference type="EMBL" id="NPJF01000024">
    <property type="protein sequence ID" value="OYP56160.1"/>
    <property type="molecule type" value="Genomic_DNA"/>
</dbReference>
<dbReference type="InterPro" id="IPR008969">
    <property type="entry name" value="CarboxyPept-like_regulatory"/>
</dbReference>
<evidence type="ECO:0000256" key="7">
    <source>
        <dbReference type="ARBA" id="ARBA00023237"/>
    </source>
</evidence>
<keyword evidence="6 8" id="KW-0472">Membrane</keyword>
<dbReference type="Proteomes" id="UP000216189">
    <property type="component" value="Unassembled WGS sequence"/>
</dbReference>
<dbReference type="SUPFAM" id="SSF49464">
    <property type="entry name" value="Carboxypeptidase regulatory domain-like"/>
    <property type="match status" value="1"/>
</dbReference>
<dbReference type="Gene3D" id="2.170.130.10">
    <property type="entry name" value="TonB-dependent receptor, plug domain"/>
    <property type="match status" value="1"/>
</dbReference>
<evidence type="ECO:0000313" key="13">
    <source>
        <dbReference type="EMBL" id="OYP56160.1"/>
    </source>
</evidence>
<comment type="caution">
    <text evidence="13">The sequence shown here is derived from an EMBL/GenBank/DDBJ whole genome shotgun (WGS) entry which is preliminary data.</text>
</comment>
<keyword evidence="2 8" id="KW-0813">Transport</keyword>
<name>A0ABX4EIS8_SEGBR</name>
<dbReference type="InterPro" id="IPR012910">
    <property type="entry name" value="Plug_dom"/>
</dbReference>
<evidence type="ECO:0000256" key="1">
    <source>
        <dbReference type="ARBA" id="ARBA00004571"/>
    </source>
</evidence>
<feature type="signal peptide" evidence="10">
    <location>
        <begin position="1"/>
        <end position="33"/>
    </location>
</feature>
<feature type="domain" description="TonB-dependent receptor plug" evidence="12">
    <location>
        <begin position="132"/>
        <end position="237"/>
    </location>
</feature>
<dbReference type="InterPro" id="IPR023996">
    <property type="entry name" value="TonB-dep_OMP_SusC/RagA"/>
</dbReference>
<evidence type="ECO:0000256" key="6">
    <source>
        <dbReference type="ARBA" id="ARBA00023136"/>
    </source>
</evidence>
<dbReference type="Gene3D" id="2.40.170.20">
    <property type="entry name" value="TonB-dependent receptor, beta-barrel domain"/>
    <property type="match status" value="1"/>
</dbReference>
<comment type="similarity">
    <text evidence="8 9">Belongs to the TonB-dependent receptor family.</text>
</comment>
<proteinExistence type="inferred from homology"/>
<dbReference type="GeneID" id="72479441"/>
<dbReference type="InterPro" id="IPR039426">
    <property type="entry name" value="TonB-dep_rcpt-like"/>
</dbReference>
<comment type="subcellular location">
    <subcellularLocation>
        <location evidence="1 8">Cell outer membrane</location>
        <topology evidence="1 8">Multi-pass membrane protein</topology>
    </subcellularLocation>
</comment>
<dbReference type="RefSeq" id="WP_027454158.1">
    <property type="nucleotide sequence ID" value="NZ_CP091798.1"/>
</dbReference>
<evidence type="ECO:0000259" key="11">
    <source>
        <dbReference type="Pfam" id="PF00593"/>
    </source>
</evidence>
<evidence type="ECO:0000256" key="2">
    <source>
        <dbReference type="ARBA" id="ARBA00022448"/>
    </source>
</evidence>
<dbReference type="Pfam" id="PF07715">
    <property type="entry name" value="Plug"/>
    <property type="match status" value="1"/>
</dbReference>
<dbReference type="NCBIfam" id="TIGR04056">
    <property type="entry name" value="OMP_RagA_SusC"/>
    <property type="match status" value="1"/>
</dbReference>
<dbReference type="Pfam" id="PF13715">
    <property type="entry name" value="CarbopepD_reg_2"/>
    <property type="match status" value="1"/>
</dbReference>
<evidence type="ECO:0000256" key="5">
    <source>
        <dbReference type="ARBA" id="ARBA00023077"/>
    </source>
</evidence>
<sequence length="1104" mass="122402">MNSKKLLKTTALPTVVACSALAFSPYGVQTANAAVQIAQQANSIKGTVVDDMGEPVIGATIKVVGAKGTGTVTDLDGNFVLNVKPGTKLQISYIGYDNVNVVAKNGMQIKLKSAGAINLGSVEVVAYGVQKKVTMTGAVSSVKSEDLVRTSVGSVNNVLGGQLSGVTTVQYSGEPGSDAAEIFVRGKATWGDSSPLIQVDGVERSMGDIDPNEIESVTVLKDASATAVFGVRGANGVVLITTKRGSQGKAKINVSTAWTALSPTKMVEQASSYEYANFYNQMSYNDYLQNANVAVANGKYADVSAYMAENAFNPSFSNAIIEKFKTNSDPIRFPNTSWADYIMKDVTLQQQHNLNISGGTDRVKYFISAGYYAQGGLFNEFDRGYDYGYQYQRFNYRGNLDLKATKTTTLSFNVAGNVSDADKPYTGQGSGGMIKNIYYATPFSSPGIIDGKMVTGTTDYTDGLNLPFLGSNGMAYYGNGFMQTNINKIQMDLVLDQKLDFVTKGLSFKAKGSYNSSYTVNKQGNCGVATFNPLVQYDANGNVIYNDDGTPYILYRQNGNDTDPSYKYSQGKARDWYLEASFNYSRVFGKHTVNALALYNQSKQYYYSGTSYPDVPRSYVGLVGRATYDYANRYMAEFNMGYNGSENFAPGRRFGLFPAGSIGWIASEEKFWKPISKVVSFFKLRASWGLVGNDKTIDSFRFMYLADPFVTGSGGLITNALTSPYTDTYGYLFGNAQSGTTSGTSGLAGAYESAKNNPDIGWEKAFKQDYGVDVYFFNDRLKTTFDYYREHRTDILVRDATVPSTIGFTMPYTNAGETKSWGWELSVGYNDKIGKDFRYWGKLNLSYNQNEIIEMRETPQKNEYMYSRGHRIGARSMYKFWKYYEGEQTKAEYQQTFGEAFPTQRVSNLQPGDCVYVDLDHDGKIDENDKTRDNGYTDDPEYMAGLTFGFAWKRLTFNAQMTGAWNVSRYITDVFRQPFFCSSNTTQGGLLSYHVENTWTPGVYESQDALYPRATWANAVQNYVESDLWEKDAKYLRLKTISISYDLINPTFKKIGMNKFEVTLSGYNLLTFTPYKWGDPETRASSSPSYPLQRTYTISLNVGF</sequence>
<evidence type="ECO:0000256" key="8">
    <source>
        <dbReference type="PROSITE-ProRule" id="PRU01360"/>
    </source>
</evidence>
<evidence type="ECO:0000256" key="10">
    <source>
        <dbReference type="SAM" id="SignalP"/>
    </source>
</evidence>
<evidence type="ECO:0000256" key="4">
    <source>
        <dbReference type="ARBA" id="ARBA00022692"/>
    </source>
</evidence>
<dbReference type="InterPro" id="IPR037066">
    <property type="entry name" value="Plug_dom_sf"/>
</dbReference>
<evidence type="ECO:0000259" key="12">
    <source>
        <dbReference type="Pfam" id="PF07715"/>
    </source>
</evidence>
<dbReference type="InterPro" id="IPR000531">
    <property type="entry name" value="Beta-barrel_TonB"/>
</dbReference>
<dbReference type="Pfam" id="PF00593">
    <property type="entry name" value="TonB_dep_Rec_b-barrel"/>
    <property type="match status" value="1"/>
</dbReference>
<dbReference type="Gene3D" id="2.60.40.1120">
    <property type="entry name" value="Carboxypeptidase-like, regulatory domain"/>
    <property type="match status" value="1"/>
</dbReference>
<feature type="chain" id="PRO_5047308968" evidence="10">
    <location>
        <begin position="34"/>
        <end position="1104"/>
    </location>
</feature>
<dbReference type="PROSITE" id="PS52016">
    <property type="entry name" value="TONB_DEPENDENT_REC_3"/>
    <property type="match status" value="1"/>
</dbReference>